<feature type="domain" description="AT3G52170-like helix-turn-helix" evidence="2">
    <location>
        <begin position="47"/>
        <end position="96"/>
    </location>
</feature>
<reference evidence="3 4" key="1">
    <citation type="submission" date="2022-12" db="EMBL/GenBank/DDBJ databases">
        <title>Chromosome-scale assembly of the Ensete ventricosum genome.</title>
        <authorList>
            <person name="Dussert Y."/>
            <person name="Stocks J."/>
            <person name="Wendawek A."/>
            <person name="Woldeyes F."/>
            <person name="Nichols R.A."/>
            <person name="Borrell J.S."/>
        </authorList>
    </citation>
    <scope>NUCLEOTIDE SEQUENCE [LARGE SCALE GENOMIC DNA]</scope>
    <source>
        <strain evidence="4">cv. Maze</strain>
        <tissue evidence="3">Seeds</tissue>
    </source>
</reference>
<evidence type="ECO:0000259" key="2">
    <source>
        <dbReference type="Pfam" id="PF25896"/>
    </source>
</evidence>
<evidence type="ECO:0000313" key="3">
    <source>
        <dbReference type="EMBL" id="KAJ8506141.1"/>
    </source>
</evidence>
<comment type="caution">
    <text evidence="3">The sequence shown here is derived from an EMBL/GenBank/DDBJ whole genome shotgun (WGS) entry which is preliminary data.</text>
</comment>
<feature type="compositionally biased region" description="Polar residues" evidence="1">
    <location>
        <begin position="156"/>
        <end position="165"/>
    </location>
</feature>
<protein>
    <recommendedName>
        <fullName evidence="2">AT3G52170-like helix-turn-helix domain-containing protein</fullName>
    </recommendedName>
</protein>
<dbReference type="Proteomes" id="UP001222027">
    <property type="component" value="Unassembled WGS sequence"/>
</dbReference>
<keyword evidence="4" id="KW-1185">Reference proteome</keyword>
<evidence type="ECO:0000313" key="4">
    <source>
        <dbReference type="Proteomes" id="UP001222027"/>
    </source>
</evidence>
<organism evidence="3 4">
    <name type="scientific">Ensete ventricosum</name>
    <name type="common">Abyssinian banana</name>
    <name type="synonym">Musa ensete</name>
    <dbReference type="NCBI Taxonomy" id="4639"/>
    <lineage>
        <taxon>Eukaryota</taxon>
        <taxon>Viridiplantae</taxon>
        <taxon>Streptophyta</taxon>
        <taxon>Embryophyta</taxon>
        <taxon>Tracheophyta</taxon>
        <taxon>Spermatophyta</taxon>
        <taxon>Magnoliopsida</taxon>
        <taxon>Liliopsida</taxon>
        <taxon>Zingiberales</taxon>
        <taxon>Musaceae</taxon>
        <taxon>Ensete</taxon>
    </lineage>
</organism>
<accession>A0AAV8Q7C9</accession>
<dbReference type="Pfam" id="PF25896">
    <property type="entry name" value="HTH_AT3G52170"/>
    <property type="match status" value="1"/>
</dbReference>
<feature type="compositionally biased region" description="Basic and acidic residues" evidence="1">
    <location>
        <begin position="193"/>
        <end position="204"/>
    </location>
</feature>
<sequence>MLAAARGRAFSSSPVSSSSKRVFIGLSSALPQVRGCPFKPQKGKRLAKQERHALVKSFIDKYRASNAGRFPRVTDVQKEIGGSYYILKPIVQEIEYNNKLSSSNKGTVQLLKAEDIIQSSDAKEVSSTSVRDQTLKSVIGSKDELSISLKSRIKTKTSMSPSGESVGSRKEISTSDSSPKVVKDTGNHGVPVTEERHSDHHRSSEQGFSSTKTTNLWGSLRSLADGIIGLWRKM</sequence>
<dbReference type="AlphaFoldDB" id="A0AAV8Q7C9"/>
<feature type="region of interest" description="Disordered" evidence="1">
    <location>
        <begin position="154"/>
        <end position="211"/>
    </location>
</feature>
<proteinExistence type="predicted"/>
<dbReference type="InterPro" id="IPR058942">
    <property type="entry name" value="AT3G52170-like"/>
</dbReference>
<evidence type="ECO:0000256" key="1">
    <source>
        <dbReference type="SAM" id="MobiDB-lite"/>
    </source>
</evidence>
<dbReference type="InterPro" id="IPR058941">
    <property type="entry name" value="HTH_AT3G52170-like"/>
</dbReference>
<dbReference type="PANTHER" id="PTHR34568:SF4">
    <property type="entry name" value="OS02G0638000 PROTEIN"/>
    <property type="match status" value="1"/>
</dbReference>
<name>A0AAV8Q7C9_ENSVE</name>
<dbReference type="PANTHER" id="PTHR34568">
    <property type="entry name" value="RRM DOMAIN-CONTAINING PROTEIN"/>
    <property type="match status" value="1"/>
</dbReference>
<gene>
    <name evidence="3" type="ORF">OPV22_007027</name>
</gene>
<dbReference type="EMBL" id="JAQQAF010000002">
    <property type="protein sequence ID" value="KAJ8506141.1"/>
    <property type="molecule type" value="Genomic_DNA"/>
</dbReference>